<dbReference type="SUPFAM" id="SSF53098">
    <property type="entry name" value="Ribonuclease H-like"/>
    <property type="match status" value="1"/>
</dbReference>
<accession>A0ABQ8HFM8</accession>
<protein>
    <recommendedName>
        <fullName evidence="1">RNase H type-1 domain-containing protein</fullName>
    </recommendedName>
</protein>
<dbReference type="PANTHER" id="PTHR47074:SF11">
    <property type="entry name" value="REVERSE TRANSCRIPTASE-LIKE PROTEIN"/>
    <property type="match status" value="1"/>
</dbReference>
<name>A0ABQ8HFM8_9ROSI</name>
<sequence length="223" mass="24098">MLITELFGAKGPKTNKTVLGEIDTNSMLKYQVESGVEADDVERKGLDVVSNSSVTGPSSVVSCVPACVKDAVDGQSESGDEDGDVWLCPEEFLSDFERAALSYSFSPQEPISLLQCNLARWKTPPRASFKVNVDAAVDKGKNCIGIGIVIRDDIGAVILATSLVFYGCFDADIVEAKVVLEGLRLANDYGCFSLLVELDAFNVVNLCQVLIFSMNIDNWIVDI</sequence>
<dbReference type="PANTHER" id="PTHR47074">
    <property type="entry name" value="BNAC02G40300D PROTEIN"/>
    <property type="match status" value="1"/>
</dbReference>
<reference evidence="2 3" key="1">
    <citation type="submission" date="2021-02" db="EMBL/GenBank/DDBJ databases">
        <title>Plant Genome Project.</title>
        <authorList>
            <person name="Zhang R.-G."/>
        </authorList>
    </citation>
    <scope>NUCLEOTIDE SEQUENCE [LARGE SCALE GENOMIC DNA]</scope>
    <source>
        <tissue evidence="2">Leaves</tissue>
    </source>
</reference>
<proteinExistence type="predicted"/>
<dbReference type="InterPro" id="IPR044730">
    <property type="entry name" value="RNase_H-like_dom_plant"/>
</dbReference>
<dbReference type="InterPro" id="IPR052929">
    <property type="entry name" value="RNase_H-like_EbsB-rel"/>
</dbReference>
<dbReference type="EMBL" id="JAFEMO010000011">
    <property type="protein sequence ID" value="KAH7557421.1"/>
    <property type="molecule type" value="Genomic_DNA"/>
</dbReference>
<organism evidence="2 3">
    <name type="scientific">Xanthoceras sorbifolium</name>
    <dbReference type="NCBI Taxonomy" id="99658"/>
    <lineage>
        <taxon>Eukaryota</taxon>
        <taxon>Viridiplantae</taxon>
        <taxon>Streptophyta</taxon>
        <taxon>Embryophyta</taxon>
        <taxon>Tracheophyta</taxon>
        <taxon>Spermatophyta</taxon>
        <taxon>Magnoliopsida</taxon>
        <taxon>eudicotyledons</taxon>
        <taxon>Gunneridae</taxon>
        <taxon>Pentapetalae</taxon>
        <taxon>rosids</taxon>
        <taxon>malvids</taxon>
        <taxon>Sapindales</taxon>
        <taxon>Sapindaceae</taxon>
        <taxon>Xanthoceroideae</taxon>
        <taxon>Xanthoceras</taxon>
    </lineage>
</organism>
<keyword evidence="3" id="KW-1185">Reference proteome</keyword>
<feature type="domain" description="RNase H type-1" evidence="1">
    <location>
        <begin position="132"/>
        <end position="208"/>
    </location>
</feature>
<gene>
    <name evidence="2" type="ORF">JRO89_XS11G0153300</name>
</gene>
<dbReference type="InterPro" id="IPR002156">
    <property type="entry name" value="RNaseH_domain"/>
</dbReference>
<dbReference type="Proteomes" id="UP000827721">
    <property type="component" value="Unassembled WGS sequence"/>
</dbReference>
<evidence type="ECO:0000313" key="3">
    <source>
        <dbReference type="Proteomes" id="UP000827721"/>
    </source>
</evidence>
<comment type="caution">
    <text evidence="2">The sequence shown here is derived from an EMBL/GenBank/DDBJ whole genome shotgun (WGS) entry which is preliminary data.</text>
</comment>
<evidence type="ECO:0000313" key="2">
    <source>
        <dbReference type="EMBL" id="KAH7557421.1"/>
    </source>
</evidence>
<dbReference type="InterPro" id="IPR012337">
    <property type="entry name" value="RNaseH-like_sf"/>
</dbReference>
<dbReference type="CDD" id="cd06222">
    <property type="entry name" value="RNase_H_like"/>
    <property type="match status" value="1"/>
</dbReference>
<evidence type="ECO:0000259" key="1">
    <source>
        <dbReference type="Pfam" id="PF13456"/>
    </source>
</evidence>
<dbReference type="Pfam" id="PF13456">
    <property type="entry name" value="RVT_3"/>
    <property type="match status" value="1"/>
</dbReference>